<organism evidence="1 2">
    <name type="scientific">Flagellimonas aequoris</name>
    <dbReference type="NCBI Taxonomy" id="2306997"/>
    <lineage>
        <taxon>Bacteria</taxon>
        <taxon>Pseudomonadati</taxon>
        <taxon>Bacteroidota</taxon>
        <taxon>Flavobacteriia</taxon>
        <taxon>Flavobacteriales</taxon>
        <taxon>Flavobacteriaceae</taxon>
        <taxon>Flagellimonas</taxon>
    </lineage>
</organism>
<evidence type="ECO:0000313" key="2">
    <source>
        <dbReference type="Proteomes" id="UP000284189"/>
    </source>
</evidence>
<dbReference type="Proteomes" id="UP000284189">
    <property type="component" value="Unassembled WGS sequence"/>
</dbReference>
<dbReference type="EMBL" id="QXFJ01000031">
    <property type="protein sequence ID" value="RIV67637.1"/>
    <property type="molecule type" value="Genomic_DNA"/>
</dbReference>
<gene>
    <name evidence="1" type="ORF">D2U88_19120</name>
</gene>
<sequence>MINDKNRFVMIFKKTKYRSVVLGVLGMVMLAGCQPEDSFENNGLTDPNLDASFTITPVSGTANRYVLEAQNLNYIFSKWDIGEGIYQGKSTEEIFLPDAGTYNITHIAIGRGGESKSASQELVVPESDPNAGNLVVGGKFETDEDIAQWTILNISASGASWTFDSGSATITASDWNQQGIFQAIEVQGGKNYAVDMNVQGEGSVDTWFEVYVSTTAPVQLNDYSADGTRIGLNTWNGCGGTPFSGKLSQLSCAGSGNVVSFDEDTTIYLVIKCGGGNVGAITIDNVELRGTN</sequence>
<name>A0A418N2U2_9FLAO</name>
<protein>
    <recommendedName>
        <fullName evidence="3">PKD domain-containing protein</fullName>
    </recommendedName>
</protein>
<proteinExistence type="predicted"/>
<comment type="caution">
    <text evidence="1">The sequence shown here is derived from an EMBL/GenBank/DDBJ whole genome shotgun (WGS) entry which is preliminary data.</text>
</comment>
<evidence type="ECO:0000313" key="1">
    <source>
        <dbReference type="EMBL" id="RIV67637.1"/>
    </source>
</evidence>
<reference evidence="1 2" key="1">
    <citation type="submission" date="2018-08" db="EMBL/GenBank/DDBJ databases">
        <title>Proposal of Muricauda 72 sp.nov. and Muricauda NH166 sp.nov., isolated from seawater.</title>
        <authorList>
            <person name="Cheng H."/>
            <person name="Wu Y.-H."/>
            <person name="Guo L.-L."/>
            <person name="Xu X.-W."/>
        </authorList>
    </citation>
    <scope>NUCLEOTIDE SEQUENCE [LARGE SCALE GENOMIC DNA]</scope>
    <source>
        <strain evidence="1 2">NH166</strain>
    </source>
</reference>
<evidence type="ECO:0008006" key="3">
    <source>
        <dbReference type="Google" id="ProtNLM"/>
    </source>
</evidence>
<dbReference type="AlphaFoldDB" id="A0A418N2U2"/>
<dbReference type="PROSITE" id="PS51257">
    <property type="entry name" value="PROKAR_LIPOPROTEIN"/>
    <property type="match status" value="1"/>
</dbReference>
<accession>A0A418N2U2</accession>
<dbReference type="Gene3D" id="2.60.120.260">
    <property type="entry name" value="Galactose-binding domain-like"/>
    <property type="match status" value="1"/>
</dbReference>